<gene>
    <name evidence="1" type="ORF">DW68_024170</name>
</gene>
<keyword evidence="2" id="KW-1185">Reference proteome</keyword>
<evidence type="ECO:0000313" key="1">
    <source>
        <dbReference type="EMBL" id="ALN21777.1"/>
    </source>
</evidence>
<protein>
    <submittedName>
        <fullName evidence="1">Uncharacterized protein</fullName>
    </submittedName>
</protein>
<evidence type="ECO:0000313" key="2">
    <source>
        <dbReference type="Proteomes" id="UP000028530"/>
    </source>
</evidence>
<accession>A0ABM5W3J2</accession>
<dbReference type="EMBL" id="CP013125">
    <property type="protein sequence ID" value="ALN21777.1"/>
    <property type="molecule type" value="Genomic_DNA"/>
</dbReference>
<dbReference type="Proteomes" id="UP000028530">
    <property type="component" value="Plasmid pPME5"/>
</dbReference>
<geneLocation type="plasmid" evidence="2"/>
<sequence length="73" mass="7799">MLPASRLSGALLLYHMAKGFLSTLLGQLQQADTLAQLGNLSSVRAAFACAGQLTVRAVTLWRRAIGHLSCVYP</sequence>
<reference evidence="1 2" key="1">
    <citation type="submission" date="2015-11" db="EMBL/GenBank/DDBJ databases">
        <authorList>
            <person name="Chong T.M."/>
            <person name="Chan K.G."/>
            <person name="Dessaux Y."/>
        </authorList>
    </citation>
    <scope>NUCLEOTIDE SEQUENCE [LARGE SCALE GENOMIC DNA]</scope>
    <source>
        <strain evidence="1 2">S5.2</strain>
        <plasmid evidence="2">Plasmid</plasmid>
    </source>
</reference>
<organism evidence="1 2">
    <name type="scientific">Ectopseudomonas mendocina S5.2</name>
    <dbReference type="NCBI Taxonomy" id="1225174"/>
    <lineage>
        <taxon>Bacteria</taxon>
        <taxon>Pseudomonadati</taxon>
        <taxon>Pseudomonadota</taxon>
        <taxon>Gammaproteobacteria</taxon>
        <taxon>Pseudomonadales</taxon>
        <taxon>Pseudomonadaceae</taxon>
        <taxon>Ectopseudomonas</taxon>
    </lineage>
</organism>
<keyword evidence="1" id="KW-0614">Plasmid</keyword>
<name>A0ABM5W3J2_ECTME</name>
<proteinExistence type="predicted"/>